<dbReference type="KEGG" id="mhs:MOS_779"/>
<accession>A0AAI8FDY3</accession>
<gene>
    <name evidence="1" type="ORF">MOS_779</name>
</gene>
<evidence type="ECO:0000313" key="2">
    <source>
        <dbReference type="Proteomes" id="UP000009399"/>
    </source>
</evidence>
<reference evidence="1 2" key="1">
    <citation type="journal article" date="2013" name="Genome Announc.">
        <title>Complete Genome Sequence of Mycoplasma hyorhinis Strain SK76.</title>
        <authorList>
            <person name="Goodison S."/>
            <person name="Urquidi V."/>
            <person name="Kumar D."/>
            <person name="Reyes L."/>
            <person name="Rosser C.J."/>
        </authorList>
    </citation>
    <scope>NUCLEOTIDE SEQUENCE [LARGE SCALE GENOMIC DNA]</scope>
    <source>
        <strain evidence="1 2">SK76</strain>
    </source>
</reference>
<name>A0AAI8FDY3_MESHY</name>
<organism evidence="1 2">
    <name type="scientific">Mesomycoplasma hyorhinis SK76</name>
    <dbReference type="NCBI Taxonomy" id="1118964"/>
    <lineage>
        <taxon>Bacteria</taxon>
        <taxon>Bacillati</taxon>
        <taxon>Mycoplasmatota</taxon>
        <taxon>Mycoplasmoidales</taxon>
        <taxon>Metamycoplasmataceae</taxon>
        <taxon>Mesomycoplasma</taxon>
    </lineage>
</organism>
<dbReference type="Proteomes" id="UP000009399">
    <property type="component" value="Chromosome"/>
</dbReference>
<dbReference type="EMBL" id="CP003914">
    <property type="protein sequence ID" value="AFX74680.1"/>
    <property type="molecule type" value="Genomic_DNA"/>
</dbReference>
<dbReference type="RefSeq" id="WP_015084340.1">
    <property type="nucleotide sequence ID" value="NC_019552.1"/>
</dbReference>
<evidence type="ECO:0000313" key="1">
    <source>
        <dbReference type="EMBL" id="AFX74680.1"/>
    </source>
</evidence>
<proteinExistence type="predicted"/>
<protein>
    <submittedName>
        <fullName evidence="1">Uncharacterized protein</fullName>
    </submittedName>
</protein>
<dbReference type="AlphaFoldDB" id="A0AAI8FDY3"/>
<sequence>MFNLEIELINKARQKITKIKSLDELRSFSLEILKTVAKSFTKPLILIGTRLNQLKKTIDFNVQEVIVNNVKEASTYVGTKIKEIVSSK</sequence>